<dbReference type="Gene3D" id="3.40.50.1000">
    <property type="entry name" value="HAD superfamily/HAD-like"/>
    <property type="match status" value="1"/>
</dbReference>
<comment type="caution">
    <text evidence="1">The sequence shown here is derived from an EMBL/GenBank/DDBJ whole genome shotgun (WGS) entry which is preliminary data.</text>
</comment>
<accession>A0ABV1HHL4</accession>
<sequence>MIKLIATDVDGTLCRISTPKIHEGYYAAVRKLLDKGVRFAAASGRQYPALARLFEPVHEELLYIADNGAHVRVENKDLYVSKMDLETSHELVRDVRAIGNGCECAYCVAGIAYFSPQDKTVYQIMKDNMLYECRMVDSLEELKEPCIKLTVFHPTDAEGVTAKTFVPKWEDRLQLACSGFTYVDVMNKGTNKGNSLKMIQDYYGISPEETMTFGDNINDLQMFENAYYSYAVGDARQEVIDSARFTAPPMKEDGVLQVLEKLIDTL</sequence>
<evidence type="ECO:0000313" key="2">
    <source>
        <dbReference type="Proteomes" id="UP001454489"/>
    </source>
</evidence>
<protein>
    <submittedName>
        <fullName evidence="1">Cof-type HAD-IIB family hydrolase</fullName>
        <ecNumber evidence="1">3.1.3.-</ecNumber>
    </submittedName>
</protein>
<gene>
    <name evidence="1" type="ORF">WMO43_11660</name>
</gene>
<dbReference type="PANTHER" id="PTHR10000:SF53">
    <property type="entry name" value="5-AMINO-6-(5-PHOSPHO-D-RIBITYLAMINO)URACIL PHOSPHATASE YBJI-RELATED"/>
    <property type="match status" value="1"/>
</dbReference>
<dbReference type="SFLD" id="SFLDG01144">
    <property type="entry name" value="C2.B.4:_PGP_Like"/>
    <property type="match status" value="1"/>
</dbReference>
<evidence type="ECO:0000313" key="1">
    <source>
        <dbReference type="EMBL" id="MEQ2558517.1"/>
    </source>
</evidence>
<proteinExistence type="predicted"/>
<keyword evidence="2" id="KW-1185">Reference proteome</keyword>
<dbReference type="Gene3D" id="3.30.1240.10">
    <property type="match status" value="1"/>
</dbReference>
<dbReference type="InterPro" id="IPR006379">
    <property type="entry name" value="HAD-SF_hydro_IIB"/>
</dbReference>
<dbReference type="CDD" id="cd07518">
    <property type="entry name" value="HAD_YbiV-Like"/>
    <property type="match status" value="1"/>
</dbReference>
<reference evidence="1 2" key="1">
    <citation type="submission" date="2024-03" db="EMBL/GenBank/DDBJ databases">
        <title>Human intestinal bacterial collection.</title>
        <authorList>
            <person name="Pauvert C."/>
            <person name="Hitch T.C.A."/>
            <person name="Clavel T."/>
        </authorList>
    </citation>
    <scope>NUCLEOTIDE SEQUENCE [LARGE SCALE GENOMIC DNA]</scope>
    <source>
        <strain evidence="1 2">CLA-AA-H185</strain>
    </source>
</reference>
<keyword evidence="1" id="KW-0378">Hydrolase</keyword>
<dbReference type="InterPro" id="IPR023214">
    <property type="entry name" value="HAD_sf"/>
</dbReference>
<dbReference type="PANTHER" id="PTHR10000">
    <property type="entry name" value="PHOSPHOSERINE PHOSPHATASE"/>
    <property type="match status" value="1"/>
</dbReference>
<dbReference type="Pfam" id="PF08282">
    <property type="entry name" value="Hydrolase_3"/>
    <property type="match status" value="1"/>
</dbReference>
<organism evidence="1 2">
    <name type="scientific">Maccoyibacter intestinihominis</name>
    <dbReference type="NCBI Taxonomy" id="3133499"/>
    <lineage>
        <taxon>Bacteria</taxon>
        <taxon>Bacillati</taxon>
        <taxon>Bacillota</taxon>
        <taxon>Clostridia</taxon>
        <taxon>Lachnospirales</taxon>
        <taxon>Lachnospiraceae</taxon>
        <taxon>Maccoyibacter</taxon>
    </lineage>
</organism>
<dbReference type="SFLD" id="SFLDG01140">
    <property type="entry name" value="C2.B:_Phosphomannomutase_and_P"/>
    <property type="match status" value="1"/>
</dbReference>
<dbReference type="NCBIfam" id="TIGR01484">
    <property type="entry name" value="HAD-SF-IIB"/>
    <property type="match status" value="1"/>
</dbReference>
<name>A0ABV1HHL4_9FIRM</name>
<dbReference type="Proteomes" id="UP001454489">
    <property type="component" value="Unassembled WGS sequence"/>
</dbReference>
<dbReference type="NCBIfam" id="TIGR00099">
    <property type="entry name" value="Cof-subfamily"/>
    <property type="match status" value="1"/>
</dbReference>
<dbReference type="SUPFAM" id="SSF56784">
    <property type="entry name" value="HAD-like"/>
    <property type="match status" value="1"/>
</dbReference>
<dbReference type="GO" id="GO:0016787">
    <property type="term" value="F:hydrolase activity"/>
    <property type="evidence" value="ECO:0007669"/>
    <property type="project" value="UniProtKB-KW"/>
</dbReference>
<dbReference type="InterPro" id="IPR000150">
    <property type="entry name" value="Cof"/>
</dbReference>
<dbReference type="InterPro" id="IPR036412">
    <property type="entry name" value="HAD-like_sf"/>
</dbReference>
<dbReference type="EMBL" id="JBBMEX010000013">
    <property type="protein sequence ID" value="MEQ2558517.1"/>
    <property type="molecule type" value="Genomic_DNA"/>
</dbReference>
<dbReference type="EC" id="3.1.3.-" evidence="1"/>
<dbReference type="RefSeq" id="WP_353531319.1">
    <property type="nucleotide sequence ID" value="NZ_JBBMEX010000013.1"/>
</dbReference>
<dbReference type="SFLD" id="SFLDS00003">
    <property type="entry name" value="Haloacid_Dehalogenase"/>
    <property type="match status" value="1"/>
</dbReference>